<dbReference type="AlphaFoldDB" id="A0A5P1ERZ4"/>
<feature type="region of interest" description="Disordered" evidence="1">
    <location>
        <begin position="78"/>
        <end position="98"/>
    </location>
</feature>
<evidence type="ECO:0000313" key="2">
    <source>
        <dbReference type="EMBL" id="ONK66810.1"/>
    </source>
</evidence>
<evidence type="ECO:0000313" key="3">
    <source>
        <dbReference type="Proteomes" id="UP000243459"/>
    </source>
</evidence>
<sequence length="98" mass="11080">MGDDKAIPHKVFRGWPLICTRAQPGAPLPAYSPSRWEVASLKAGRRVDSERAAETPALRASDVDNIKRELDESNKKARRLDEALQERDRVKMQVKAKK</sequence>
<name>A0A5P1ERZ4_ASPOF</name>
<keyword evidence="3" id="KW-1185">Reference proteome</keyword>
<reference evidence="3" key="1">
    <citation type="journal article" date="2017" name="Nat. Commun.">
        <title>The asparagus genome sheds light on the origin and evolution of a young Y chromosome.</title>
        <authorList>
            <person name="Harkess A."/>
            <person name="Zhou J."/>
            <person name="Xu C."/>
            <person name="Bowers J.E."/>
            <person name="Van der Hulst R."/>
            <person name="Ayyampalayam S."/>
            <person name="Mercati F."/>
            <person name="Riccardi P."/>
            <person name="McKain M.R."/>
            <person name="Kakrana A."/>
            <person name="Tang H."/>
            <person name="Ray J."/>
            <person name="Groenendijk J."/>
            <person name="Arikit S."/>
            <person name="Mathioni S.M."/>
            <person name="Nakano M."/>
            <person name="Shan H."/>
            <person name="Telgmann-Rauber A."/>
            <person name="Kanno A."/>
            <person name="Yue Z."/>
            <person name="Chen H."/>
            <person name="Li W."/>
            <person name="Chen Y."/>
            <person name="Xu X."/>
            <person name="Zhang Y."/>
            <person name="Luo S."/>
            <person name="Chen H."/>
            <person name="Gao J."/>
            <person name="Mao Z."/>
            <person name="Pires J.C."/>
            <person name="Luo M."/>
            <person name="Kudrna D."/>
            <person name="Wing R.A."/>
            <person name="Meyers B.C."/>
            <person name="Yi K."/>
            <person name="Kong H."/>
            <person name="Lavrijsen P."/>
            <person name="Sunseri F."/>
            <person name="Falavigna A."/>
            <person name="Ye Y."/>
            <person name="Leebens-Mack J.H."/>
            <person name="Chen G."/>
        </authorList>
    </citation>
    <scope>NUCLEOTIDE SEQUENCE [LARGE SCALE GENOMIC DNA]</scope>
    <source>
        <strain evidence="3">cv. DH0086</strain>
    </source>
</reference>
<evidence type="ECO:0000256" key="1">
    <source>
        <dbReference type="SAM" id="MobiDB-lite"/>
    </source>
</evidence>
<dbReference type="Proteomes" id="UP000243459">
    <property type="component" value="Chromosome 6"/>
</dbReference>
<organism evidence="2 3">
    <name type="scientific">Asparagus officinalis</name>
    <name type="common">Garden asparagus</name>
    <dbReference type="NCBI Taxonomy" id="4686"/>
    <lineage>
        <taxon>Eukaryota</taxon>
        <taxon>Viridiplantae</taxon>
        <taxon>Streptophyta</taxon>
        <taxon>Embryophyta</taxon>
        <taxon>Tracheophyta</taxon>
        <taxon>Spermatophyta</taxon>
        <taxon>Magnoliopsida</taxon>
        <taxon>Liliopsida</taxon>
        <taxon>Asparagales</taxon>
        <taxon>Asparagaceae</taxon>
        <taxon>Asparagoideae</taxon>
        <taxon>Asparagus</taxon>
    </lineage>
</organism>
<gene>
    <name evidence="2" type="ORF">A4U43_C06F12210</name>
</gene>
<protein>
    <submittedName>
        <fullName evidence="2">Uncharacterized protein</fullName>
    </submittedName>
</protein>
<dbReference type="Gramene" id="ONK66810">
    <property type="protein sequence ID" value="ONK66810"/>
    <property type="gene ID" value="A4U43_C06F12210"/>
</dbReference>
<proteinExistence type="predicted"/>
<accession>A0A5P1ERZ4</accession>
<dbReference type="EMBL" id="CM007386">
    <property type="protein sequence ID" value="ONK66810.1"/>
    <property type="molecule type" value="Genomic_DNA"/>
</dbReference>
<feature type="compositionally biased region" description="Basic and acidic residues" evidence="1">
    <location>
        <begin position="78"/>
        <end position="91"/>
    </location>
</feature>